<gene>
    <name evidence="2" type="ORF">niasHT_000198</name>
</gene>
<feature type="compositionally biased region" description="Polar residues" evidence="1">
    <location>
        <begin position="170"/>
        <end position="185"/>
    </location>
</feature>
<reference evidence="2 3" key="1">
    <citation type="submission" date="2024-10" db="EMBL/GenBank/DDBJ databases">
        <authorList>
            <person name="Kim D."/>
        </authorList>
    </citation>
    <scope>NUCLEOTIDE SEQUENCE [LARGE SCALE GENOMIC DNA]</scope>
    <source>
        <strain evidence="2">BH-2024</strain>
    </source>
</reference>
<dbReference type="EMBL" id="JBICBT010000253">
    <property type="protein sequence ID" value="KAL3119254.1"/>
    <property type="molecule type" value="Genomic_DNA"/>
</dbReference>
<dbReference type="Proteomes" id="UP001620626">
    <property type="component" value="Unassembled WGS sequence"/>
</dbReference>
<feature type="compositionally biased region" description="Basic and acidic residues" evidence="1">
    <location>
        <begin position="79"/>
        <end position="88"/>
    </location>
</feature>
<dbReference type="AlphaFoldDB" id="A0ABD2LVM8"/>
<feature type="compositionally biased region" description="Basic and acidic residues" evidence="1">
    <location>
        <begin position="39"/>
        <end position="57"/>
    </location>
</feature>
<feature type="compositionally biased region" description="Low complexity" evidence="1">
    <location>
        <begin position="91"/>
        <end position="102"/>
    </location>
</feature>
<name>A0ABD2LVM8_9BILA</name>
<proteinExistence type="predicted"/>
<keyword evidence="3" id="KW-1185">Reference proteome</keyword>
<feature type="compositionally biased region" description="Polar residues" evidence="1">
    <location>
        <begin position="141"/>
        <end position="160"/>
    </location>
</feature>
<dbReference type="Pfam" id="PF15305">
    <property type="entry name" value="IFT43"/>
    <property type="match status" value="1"/>
</dbReference>
<feature type="compositionally biased region" description="Polar residues" evidence="1">
    <location>
        <begin position="200"/>
        <end position="221"/>
    </location>
</feature>
<feature type="region of interest" description="Disordered" evidence="1">
    <location>
        <begin position="333"/>
        <end position="365"/>
    </location>
</feature>
<feature type="region of interest" description="Disordered" evidence="1">
    <location>
        <begin position="1"/>
        <end position="221"/>
    </location>
</feature>
<sequence length="365" mass="39520">MSDGLARPVSRSKSAGRFGRQQQKQPEPPDQTFEEDSDLNVRVKERDRMTAGEERPKSRLMSAIFKGVGGGAESSAEQKTSELKETLKRPLSSLFRRSQSQSDRNPPAPTHSQTVPSSTDATSPLSPQQPPRLAPTGRSPIANQQQKGTMFSSRTNQQQGAAIGRGSAIGNGNSQSTGAVSSTATRPFSGFPGRRPPMQAETTYGQSADGEQQQNLTAPGNNFNMALSEQAAIAPQINLRRLSGISYASDHNFAKRNGGGQRGEFGGEIDVNFLSRFLCPEDETTDESIAWNWDSLFASVSSELREEWALEEEANNGEMPTAGGMAAELGGAMPNGLDQLSRSRHSGQWPKELSNDRHRHFNTGN</sequence>
<accession>A0ABD2LVM8</accession>
<protein>
    <submittedName>
        <fullName evidence="2">Uncharacterized protein</fullName>
    </submittedName>
</protein>
<evidence type="ECO:0000313" key="3">
    <source>
        <dbReference type="Proteomes" id="UP001620626"/>
    </source>
</evidence>
<feature type="compositionally biased region" description="Polar residues" evidence="1">
    <location>
        <begin position="110"/>
        <end position="126"/>
    </location>
</feature>
<organism evidence="2 3">
    <name type="scientific">Heterodera trifolii</name>
    <dbReference type="NCBI Taxonomy" id="157864"/>
    <lineage>
        <taxon>Eukaryota</taxon>
        <taxon>Metazoa</taxon>
        <taxon>Ecdysozoa</taxon>
        <taxon>Nematoda</taxon>
        <taxon>Chromadorea</taxon>
        <taxon>Rhabditida</taxon>
        <taxon>Tylenchina</taxon>
        <taxon>Tylenchomorpha</taxon>
        <taxon>Tylenchoidea</taxon>
        <taxon>Heteroderidae</taxon>
        <taxon>Heteroderinae</taxon>
        <taxon>Heterodera</taxon>
    </lineage>
</organism>
<evidence type="ECO:0000256" key="1">
    <source>
        <dbReference type="SAM" id="MobiDB-lite"/>
    </source>
</evidence>
<feature type="compositionally biased region" description="Low complexity" evidence="1">
    <location>
        <begin position="186"/>
        <end position="197"/>
    </location>
</feature>
<evidence type="ECO:0000313" key="2">
    <source>
        <dbReference type="EMBL" id="KAL3119254.1"/>
    </source>
</evidence>
<dbReference type="InterPro" id="IPR029302">
    <property type="entry name" value="IFT43"/>
</dbReference>
<comment type="caution">
    <text evidence="2">The sequence shown here is derived from an EMBL/GenBank/DDBJ whole genome shotgun (WGS) entry which is preliminary data.</text>
</comment>